<evidence type="ECO:0000256" key="2">
    <source>
        <dbReference type="SAM" id="SignalP"/>
    </source>
</evidence>
<dbReference type="EMBL" id="POTX01000004">
    <property type="protein sequence ID" value="PZG00818.1"/>
    <property type="molecule type" value="Genomic_DNA"/>
</dbReference>
<evidence type="ECO:0000313" key="3">
    <source>
        <dbReference type="EMBL" id="PZG00818.1"/>
    </source>
</evidence>
<feature type="compositionally biased region" description="Low complexity" evidence="1">
    <location>
        <begin position="508"/>
        <end position="520"/>
    </location>
</feature>
<gene>
    <name evidence="3" type="ORF">C1I93_01515</name>
</gene>
<sequence length="610" mass="64451">MIITRIGVPGDRMRIGSRSRRRIVAVLAVAALSATAAVVPVATPAVAVSNTVDDSPRLADPAEDGQKLVVGDSRTVRLLPGAPQVVSYRYELRDVFGTAYDTGSVAAHPDGTADLTWTAIHHEINNLTVRSVSADGTVSARRYIGYEVDGASPQVGYSGGLGWVEPATFVARTRMVNPTEYVVVVNSDHANPLILTPAADGTASFPLLPTVKGSHYISVFARNAAGVQTRTSVTLWSRSNRPHVTSTAFPTKGVGRVWPGTFTFAAGMPDSTTFRYRINSEPTVTVPVGPDGTATVSWTPPAVGSYQLRVDSVASNGTLSSVNEYDFTIENRPLTLDYLYPSSVTTGEVHMLELHGFDLQLQDIVEVIPASGPPVRARNHQTTGPRQQMNVFVDLTGVATGPATVVLHPHNELGYSVTMPMKLQIVPPPAPKATKLPAVSGTVSVGSVVKASTGAWTPAATSYRYQWAANGSAIKGATSASITIPVNLLGKKLTVTVTALLPGHPDGKATSKATSAVAKGKAPKATKKPKVTGTPKVGRKVTASVGTWSPKVDSYRYEWRLNGKVIRGATGKTLKLTSAMRGKTLTVMVIARKAGYTDGKATSAKVTVRR</sequence>
<proteinExistence type="predicted"/>
<name>A0A2W2DM63_9ACTN</name>
<protein>
    <recommendedName>
        <fullName evidence="5">Ig-like domain (Group 3)</fullName>
    </recommendedName>
</protein>
<organism evidence="3 4">
    <name type="scientific">Micromonospora endophytica</name>
    <dbReference type="NCBI Taxonomy" id="515350"/>
    <lineage>
        <taxon>Bacteria</taxon>
        <taxon>Bacillati</taxon>
        <taxon>Actinomycetota</taxon>
        <taxon>Actinomycetes</taxon>
        <taxon>Micromonosporales</taxon>
        <taxon>Micromonosporaceae</taxon>
        <taxon>Micromonospora</taxon>
    </lineage>
</organism>
<dbReference type="Gene3D" id="2.60.40.2700">
    <property type="match status" value="2"/>
</dbReference>
<feature type="signal peptide" evidence="2">
    <location>
        <begin position="1"/>
        <end position="36"/>
    </location>
</feature>
<keyword evidence="4" id="KW-1185">Reference proteome</keyword>
<reference evidence="3 4" key="1">
    <citation type="submission" date="2018-01" db="EMBL/GenBank/DDBJ databases">
        <title>Draft genome sequence of Jishengella endophytica.</title>
        <authorList>
            <person name="Sahin N."/>
            <person name="Ay H."/>
            <person name="Saygin H."/>
        </authorList>
    </citation>
    <scope>NUCLEOTIDE SEQUENCE [LARGE SCALE GENOMIC DNA]</scope>
    <source>
        <strain evidence="3 4">DSM 45430</strain>
    </source>
</reference>
<keyword evidence="2" id="KW-0732">Signal</keyword>
<comment type="caution">
    <text evidence="3">The sequence shown here is derived from an EMBL/GenBank/DDBJ whole genome shotgun (WGS) entry which is preliminary data.</text>
</comment>
<feature type="region of interest" description="Disordered" evidence="1">
    <location>
        <begin position="506"/>
        <end position="536"/>
    </location>
</feature>
<feature type="compositionally biased region" description="Basic residues" evidence="1">
    <location>
        <begin position="521"/>
        <end position="530"/>
    </location>
</feature>
<dbReference type="Proteomes" id="UP000248627">
    <property type="component" value="Unassembled WGS sequence"/>
</dbReference>
<accession>A0A2W2DM63</accession>
<feature type="chain" id="PRO_5038872878" description="Ig-like domain (Group 3)" evidence="2">
    <location>
        <begin position="37"/>
        <end position="610"/>
    </location>
</feature>
<evidence type="ECO:0008006" key="5">
    <source>
        <dbReference type="Google" id="ProtNLM"/>
    </source>
</evidence>
<dbReference type="AlphaFoldDB" id="A0A2W2DM63"/>
<evidence type="ECO:0000256" key="1">
    <source>
        <dbReference type="SAM" id="MobiDB-lite"/>
    </source>
</evidence>
<evidence type="ECO:0000313" key="4">
    <source>
        <dbReference type="Proteomes" id="UP000248627"/>
    </source>
</evidence>